<gene>
    <name evidence="2" type="ORF">GCM10008955_05100</name>
</gene>
<keyword evidence="3" id="KW-1185">Reference proteome</keyword>
<dbReference type="EMBL" id="BMPP01000002">
    <property type="protein sequence ID" value="GGK14632.1"/>
    <property type="molecule type" value="Genomic_DNA"/>
</dbReference>
<evidence type="ECO:0000313" key="2">
    <source>
        <dbReference type="EMBL" id="GGK14632.1"/>
    </source>
</evidence>
<evidence type="ECO:0000313" key="3">
    <source>
        <dbReference type="Proteomes" id="UP000647587"/>
    </source>
</evidence>
<sequence length="68" mass="7384">MLDAAKAKVNEAADRTREAGHHIAHAVTGDTHHEAEALQDRGKAELHNRQADAHFQKGKRGARDGDGH</sequence>
<protein>
    <recommendedName>
        <fullName evidence="4">CsbD family protein</fullName>
    </recommendedName>
</protein>
<feature type="compositionally biased region" description="Basic and acidic residues" evidence="1">
    <location>
        <begin position="30"/>
        <end position="68"/>
    </location>
</feature>
<organism evidence="2 3">
    <name type="scientific">Deinococcus malanensis</name>
    <dbReference type="NCBI Taxonomy" id="1706855"/>
    <lineage>
        <taxon>Bacteria</taxon>
        <taxon>Thermotogati</taxon>
        <taxon>Deinococcota</taxon>
        <taxon>Deinococci</taxon>
        <taxon>Deinococcales</taxon>
        <taxon>Deinococcaceae</taxon>
        <taxon>Deinococcus</taxon>
    </lineage>
</organism>
<evidence type="ECO:0008006" key="4">
    <source>
        <dbReference type="Google" id="ProtNLM"/>
    </source>
</evidence>
<accession>A0ABQ2EMJ8</accession>
<feature type="compositionally biased region" description="Basic and acidic residues" evidence="1">
    <location>
        <begin position="1"/>
        <end position="21"/>
    </location>
</feature>
<dbReference type="Proteomes" id="UP000647587">
    <property type="component" value="Unassembled WGS sequence"/>
</dbReference>
<name>A0ABQ2EMJ8_9DEIO</name>
<feature type="region of interest" description="Disordered" evidence="1">
    <location>
        <begin position="1"/>
        <end position="68"/>
    </location>
</feature>
<comment type="caution">
    <text evidence="2">The sequence shown here is derived from an EMBL/GenBank/DDBJ whole genome shotgun (WGS) entry which is preliminary data.</text>
</comment>
<reference evidence="3" key="1">
    <citation type="journal article" date="2019" name="Int. J. Syst. Evol. Microbiol.">
        <title>The Global Catalogue of Microorganisms (GCM) 10K type strain sequencing project: providing services to taxonomists for standard genome sequencing and annotation.</title>
        <authorList>
            <consortium name="The Broad Institute Genomics Platform"/>
            <consortium name="The Broad Institute Genome Sequencing Center for Infectious Disease"/>
            <person name="Wu L."/>
            <person name="Ma J."/>
        </authorList>
    </citation>
    <scope>NUCLEOTIDE SEQUENCE [LARGE SCALE GENOMIC DNA]</scope>
    <source>
        <strain evidence="3">JCM 30331</strain>
    </source>
</reference>
<proteinExistence type="predicted"/>
<evidence type="ECO:0000256" key="1">
    <source>
        <dbReference type="SAM" id="MobiDB-lite"/>
    </source>
</evidence>
<dbReference type="RefSeq" id="WP_229780592.1">
    <property type="nucleotide sequence ID" value="NZ_BMPP01000002.1"/>
</dbReference>